<dbReference type="Pfam" id="PF24882">
    <property type="entry name" value="WHD_ORC2"/>
    <property type="match status" value="1"/>
</dbReference>
<gene>
    <name evidence="11" type="primary">LOC106160026</name>
</gene>
<dbReference type="PANTHER" id="PTHR14052:SF0">
    <property type="entry name" value="ORIGIN RECOGNITION COMPLEX SUBUNIT 2"/>
    <property type="match status" value="1"/>
</dbReference>
<protein>
    <recommendedName>
        <fullName evidence="3 6">Origin recognition complex subunit 2</fullName>
    </recommendedName>
</protein>
<dbReference type="Proteomes" id="UP000085678">
    <property type="component" value="Unplaced"/>
</dbReference>
<evidence type="ECO:0000256" key="2">
    <source>
        <dbReference type="ARBA" id="ARBA00007421"/>
    </source>
</evidence>
<feature type="compositionally biased region" description="Polar residues" evidence="7">
    <location>
        <begin position="121"/>
        <end position="137"/>
    </location>
</feature>
<sequence>MSQKALEVSTPKTTPLKQSGKGIRTPKSSTKSQKTPKSGKKSTDCTENKDTVISTPRTKRQVRKLEITTPYRLKKRNAAVATEEQSSSDSDVSSDDEINSETSSRAEDGSTDIPAAPPTEGGSTAQSSSVKSITNGVATGKSVSSNGARSSKSRRSRAEPTIHHQAEDYFVEHGQQPVTSDHTLSRLDTPRLDQEAVAAMLHDIPTAYSHERQSLYEEHIELFHRWMFQLHNGFNLLLHGLGSKRQLLETFCKSMLSEFTHVVVNGYFPSITVKNILNTITDEVLDHKGNFRSPMDQLDFIKENMETQADEDVFLILHNIDGPMLRSEKAQSVLSLLAQVRGLYIIASIDHINAPLMWDQTKVSRFNWLWYDTTTYLPYVEETSYENSLLVQQSGALALSSLTNVMQSLTPNAKKIFMIVVQYQLDSQDNPAYIGISFQDLYQKCREAFLVNSDLTLKAQLTEFRDHKLIKSRKGIDGIEHLFIPLDAATLTDFTEQLEES</sequence>
<dbReference type="PANTHER" id="PTHR14052">
    <property type="entry name" value="ORIGIN RECOGNITION COMPLEX SUBUNIT 2"/>
    <property type="match status" value="1"/>
</dbReference>
<comment type="similarity">
    <text evidence="2 6">Belongs to the ORC2 family.</text>
</comment>
<evidence type="ECO:0000256" key="6">
    <source>
        <dbReference type="RuleBase" id="RU368084"/>
    </source>
</evidence>
<organism evidence="10 11">
    <name type="scientific">Lingula anatina</name>
    <name type="common">Brachiopod</name>
    <name type="synonym">Lingula unguis</name>
    <dbReference type="NCBI Taxonomy" id="7574"/>
    <lineage>
        <taxon>Eukaryota</taxon>
        <taxon>Metazoa</taxon>
        <taxon>Spiralia</taxon>
        <taxon>Lophotrochozoa</taxon>
        <taxon>Brachiopoda</taxon>
        <taxon>Linguliformea</taxon>
        <taxon>Lingulata</taxon>
        <taxon>Lingulida</taxon>
        <taxon>Linguloidea</taxon>
        <taxon>Lingulidae</taxon>
        <taxon>Lingula</taxon>
    </lineage>
</organism>
<evidence type="ECO:0000256" key="1">
    <source>
        <dbReference type="ARBA" id="ARBA00004123"/>
    </source>
</evidence>
<evidence type="ECO:0000313" key="11">
    <source>
        <dbReference type="RefSeq" id="XP_013391973.1"/>
    </source>
</evidence>
<dbReference type="InParanoid" id="A0A1S3I135"/>
<dbReference type="GO" id="GO:0006260">
    <property type="term" value="P:DNA replication"/>
    <property type="evidence" value="ECO:0007669"/>
    <property type="project" value="UniProtKB-UniRule"/>
</dbReference>
<accession>A0A1S3I135</accession>
<dbReference type="OrthoDB" id="20198at2759"/>
<feature type="compositionally biased region" description="Basic and acidic residues" evidence="7">
    <location>
        <begin position="41"/>
        <end position="50"/>
    </location>
</feature>
<keyword evidence="10" id="KW-1185">Reference proteome</keyword>
<comment type="subunit">
    <text evidence="6">Component of the origin recognition complex (ORC).</text>
</comment>
<feature type="compositionally biased region" description="Low complexity" evidence="7">
    <location>
        <begin position="140"/>
        <end position="150"/>
    </location>
</feature>
<keyword evidence="5 6" id="KW-0539">Nucleus</keyword>
<comment type="subcellular location">
    <subcellularLocation>
        <location evidence="1 6">Nucleus</location>
    </subcellularLocation>
</comment>
<dbReference type="STRING" id="7574.A0A1S3I135"/>
<proteinExistence type="inferred from homology"/>
<evidence type="ECO:0000256" key="5">
    <source>
        <dbReference type="ARBA" id="ARBA00023242"/>
    </source>
</evidence>
<evidence type="ECO:0000313" key="10">
    <source>
        <dbReference type="Proteomes" id="UP000085678"/>
    </source>
</evidence>
<dbReference type="InterPro" id="IPR056772">
    <property type="entry name" value="RecA-like_ORC2"/>
</dbReference>
<dbReference type="RefSeq" id="XP_013391973.1">
    <property type="nucleotide sequence ID" value="XM_013536519.1"/>
</dbReference>
<name>A0A1S3I135_LINAN</name>
<evidence type="ECO:0000259" key="9">
    <source>
        <dbReference type="Pfam" id="PF24882"/>
    </source>
</evidence>
<dbReference type="GeneID" id="106160026"/>
<dbReference type="KEGG" id="lak:106160026"/>
<feature type="compositionally biased region" description="Low complexity" evidence="7">
    <location>
        <begin position="25"/>
        <end position="36"/>
    </location>
</feature>
<feature type="domain" description="Origin recognition complex subunit 2 winged-helix" evidence="9">
    <location>
        <begin position="429"/>
        <end position="489"/>
    </location>
</feature>
<evidence type="ECO:0000256" key="3">
    <source>
        <dbReference type="ARBA" id="ARBA00019080"/>
    </source>
</evidence>
<keyword evidence="4 6" id="KW-0235">DNA replication</keyword>
<dbReference type="OMA" id="YDFELAY"/>
<dbReference type="GO" id="GO:0003688">
    <property type="term" value="F:DNA replication origin binding"/>
    <property type="evidence" value="ECO:0007669"/>
    <property type="project" value="UniProtKB-UniRule"/>
</dbReference>
<reference evidence="11" key="1">
    <citation type="submission" date="2025-08" db="UniProtKB">
        <authorList>
            <consortium name="RefSeq"/>
        </authorList>
    </citation>
    <scope>IDENTIFICATION</scope>
    <source>
        <tissue evidence="11">Gonads</tissue>
    </source>
</reference>
<feature type="domain" description="Origin recognition complex subunit 2 RecA-like" evidence="8">
    <location>
        <begin position="211"/>
        <end position="372"/>
    </location>
</feature>
<dbReference type="Pfam" id="PF04084">
    <property type="entry name" value="RecA-like_ORC2"/>
    <property type="match status" value="1"/>
</dbReference>
<dbReference type="AlphaFoldDB" id="A0A1S3I135"/>
<dbReference type="GO" id="GO:0005664">
    <property type="term" value="C:nuclear origin of replication recognition complex"/>
    <property type="evidence" value="ECO:0007669"/>
    <property type="project" value="UniProtKB-UniRule"/>
</dbReference>
<evidence type="ECO:0000256" key="4">
    <source>
        <dbReference type="ARBA" id="ARBA00022705"/>
    </source>
</evidence>
<dbReference type="InterPro" id="IPR056773">
    <property type="entry name" value="WHD_ORC2"/>
</dbReference>
<comment type="function">
    <text evidence="6">Component of the origin recognition complex (ORC) that binds origins of replication. DNA-binding is ATP-dependent. ORC is required to assemble the pre-replication complex necessary to initiate DNA replication.</text>
</comment>
<dbReference type="FunCoup" id="A0A1S3I135">
    <property type="interactions" value="2308"/>
</dbReference>
<dbReference type="InterPro" id="IPR007220">
    <property type="entry name" value="ORC2"/>
</dbReference>
<feature type="region of interest" description="Disordered" evidence="7">
    <location>
        <begin position="1"/>
        <end position="162"/>
    </location>
</feature>
<evidence type="ECO:0000256" key="7">
    <source>
        <dbReference type="SAM" id="MobiDB-lite"/>
    </source>
</evidence>
<evidence type="ECO:0000259" key="8">
    <source>
        <dbReference type="Pfam" id="PF04084"/>
    </source>
</evidence>